<name>A0ACD2ZZ78_9AGAR</name>
<keyword evidence="2" id="KW-1185">Reference proteome</keyword>
<organism evidence="1 2">
    <name type="scientific">Pluteus cervinus</name>
    <dbReference type="NCBI Taxonomy" id="181527"/>
    <lineage>
        <taxon>Eukaryota</taxon>
        <taxon>Fungi</taxon>
        <taxon>Dikarya</taxon>
        <taxon>Basidiomycota</taxon>
        <taxon>Agaricomycotina</taxon>
        <taxon>Agaricomycetes</taxon>
        <taxon>Agaricomycetidae</taxon>
        <taxon>Agaricales</taxon>
        <taxon>Pluteineae</taxon>
        <taxon>Pluteaceae</taxon>
        <taxon>Pluteus</taxon>
    </lineage>
</organism>
<dbReference type="Proteomes" id="UP000308600">
    <property type="component" value="Unassembled WGS sequence"/>
</dbReference>
<accession>A0ACD2ZZ78</accession>
<evidence type="ECO:0000313" key="2">
    <source>
        <dbReference type="Proteomes" id="UP000308600"/>
    </source>
</evidence>
<sequence length="993" mass="112233">MPDQLSPYLKRKQQKREDEARILARQLAAQGIPVDPRLLIEPVRPTRNRKKANQPDKEPIRGTSPAAAGGQNEYEEEPIRIPTPPPPSPSPPPPPRQTAAPRAPQEPPLPDSGIFEDDFDFGINSPIPEIQRNAKYIKFLKSATLDGCKMQPEDIERLKNPGPDPLLDINDANLKHSLGVFFSLTGASRKAYEDVARHTRIRHPEDKFLSFDQCKRRIETLSGVVPIQHDMCINTCMAFTGPHKDDNTCSFCGESRYEGIAQKPRRRFTTIPIGPVIQALYHSPGSAKAMKHRARRTAEIFQQLQDNNGVLDEWDDIYCGSDYLEAVDRGEIQDRDIVLQLSIDGAQLFRDKASDCWIYIWIIHNLSPDLRYKKSYVIPGGFIPGPKAPEDSGSFLLPGLGHLSAIQRDKLSIWDADLQLLVEECIVHLFLMTADGPIMSEIMAQVGHSGRMACRLFCLLFGRFRRGDSHYYPVLHLPNNYDVVRCSHGDISEAKLLSFRAHPARNYKAKVQKLVSAPNRSQYNQRRLQTGLTAASILNGIPKSLGVARICVMDTMHLIALNDPDLFVGLWRGTIKSYGGDNPLDWDWRVLIGDIWISHGQTVADATSYIPSSFHRAPRNPAEKINSGYKAWEYVLWMYGLGPGLFYYILPEVYWKNFCKFVRGIRLLGQRKISRQDLEEGHRLLLDFSREFEELYYQRNKNRIHFVRQSIHLLTHIGTETVRMGPPGCYAQWTMETLIGSLGEEIRSDVDPYGNITQRGVIRAQLNCIQAMYPQFQLIPPPSLPSGSLDCGNGLSLRTPCDDVRRAVSDTEAGVIGAYWTLQEWPNRAGWDALRSVKRWGRVGLPNGQIAHSQWATERSSRKLRVTSNVTINGNLEFVQVRYYFKVNFDDDIFPLALGTRYSPPDAQLLEDSYQTVYACSQEGEEGLVVFPIHDIEAVVAMVPFFEVDQEGGIEIPDNLFFLVEKPGLDITKVLGTGEDDDYDDDDGGLEYE</sequence>
<gene>
    <name evidence="1" type="ORF">BDN72DRAFT_906735</name>
</gene>
<protein>
    <submittedName>
        <fullName evidence="1">Uncharacterized protein</fullName>
    </submittedName>
</protein>
<dbReference type="EMBL" id="ML209367">
    <property type="protein sequence ID" value="TFK58439.1"/>
    <property type="molecule type" value="Genomic_DNA"/>
</dbReference>
<reference evidence="1 2" key="1">
    <citation type="journal article" date="2019" name="Nat. Ecol. Evol.">
        <title>Megaphylogeny resolves global patterns of mushroom evolution.</title>
        <authorList>
            <person name="Varga T."/>
            <person name="Krizsan K."/>
            <person name="Foldi C."/>
            <person name="Dima B."/>
            <person name="Sanchez-Garcia M."/>
            <person name="Sanchez-Ramirez S."/>
            <person name="Szollosi G.J."/>
            <person name="Szarkandi J.G."/>
            <person name="Papp V."/>
            <person name="Albert L."/>
            <person name="Andreopoulos W."/>
            <person name="Angelini C."/>
            <person name="Antonin V."/>
            <person name="Barry K.W."/>
            <person name="Bougher N.L."/>
            <person name="Buchanan P."/>
            <person name="Buyck B."/>
            <person name="Bense V."/>
            <person name="Catcheside P."/>
            <person name="Chovatia M."/>
            <person name="Cooper J."/>
            <person name="Damon W."/>
            <person name="Desjardin D."/>
            <person name="Finy P."/>
            <person name="Geml J."/>
            <person name="Haridas S."/>
            <person name="Hughes K."/>
            <person name="Justo A."/>
            <person name="Karasinski D."/>
            <person name="Kautmanova I."/>
            <person name="Kiss B."/>
            <person name="Kocsube S."/>
            <person name="Kotiranta H."/>
            <person name="LaButti K.M."/>
            <person name="Lechner B.E."/>
            <person name="Liimatainen K."/>
            <person name="Lipzen A."/>
            <person name="Lukacs Z."/>
            <person name="Mihaltcheva S."/>
            <person name="Morgado L.N."/>
            <person name="Niskanen T."/>
            <person name="Noordeloos M.E."/>
            <person name="Ohm R.A."/>
            <person name="Ortiz-Santana B."/>
            <person name="Ovrebo C."/>
            <person name="Racz N."/>
            <person name="Riley R."/>
            <person name="Savchenko A."/>
            <person name="Shiryaev A."/>
            <person name="Soop K."/>
            <person name="Spirin V."/>
            <person name="Szebenyi C."/>
            <person name="Tomsovsky M."/>
            <person name="Tulloss R.E."/>
            <person name="Uehling J."/>
            <person name="Grigoriev I.V."/>
            <person name="Vagvolgyi C."/>
            <person name="Papp T."/>
            <person name="Martin F.M."/>
            <person name="Miettinen O."/>
            <person name="Hibbett D.S."/>
            <person name="Nagy L.G."/>
        </authorList>
    </citation>
    <scope>NUCLEOTIDE SEQUENCE [LARGE SCALE GENOMIC DNA]</scope>
    <source>
        <strain evidence="1 2">NL-1719</strain>
    </source>
</reference>
<evidence type="ECO:0000313" key="1">
    <source>
        <dbReference type="EMBL" id="TFK58439.1"/>
    </source>
</evidence>
<proteinExistence type="predicted"/>